<gene>
    <name evidence="1" type="ORF">MJO28_006725</name>
</gene>
<reference evidence="2" key="2">
    <citation type="journal article" date="2018" name="Mol. Plant Microbe Interact.">
        <title>Genome sequence resources for the wheat stripe rust pathogen (Puccinia striiformis f. sp. tritici) and the barley stripe rust pathogen (Puccinia striiformis f. sp. hordei).</title>
        <authorList>
            <person name="Xia C."/>
            <person name="Wang M."/>
            <person name="Yin C."/>
            <person name="Cornejo O.E."/>
            <person name="Hulbert S.H."/>
            <person name="Chen X."/>
        </authorList>
    </citation>
    <scope>NUCLEOTIDE SEQUENCE [LARGE SCALE GENOMIC DNA]</scope>
    <source>
        <strain evidence="2">93-210</strain>
    </source>
</reference>
<comment type="caution">
    <text evidence="1">The sequence shown here is derived from an EMBL/GenBank/DDBJ whole genome shotgun (WGS) entry which is preliminary data.</text>
</comment>
<feature type="non-terminal residue" evidence="1">
    <location>
        <position position="1"/>
    </location>
</feature>
<dbReference type="EMBL" id="CM045870">
    <property type="protein sequence ID" value="KAI7954178.1"/>
    <property type="molecule type" value="Genomic_DNA"/>
</dbReference>
<evidence type="ECO:0000313" key="1">
    <source>
        <dbReference type="EMBL" id="KAI7954178.1"/>
    </source>
</evidence>
<evidence type="ECO:0000313" key="2">
    <source>
        <dbReference type="Proteomes" id="UP001060170"/>
    </source>
</evidence>
<keyword evidence="2" id="KW-1185">Reference proteome</keyword>
<sequence>SSVQCIVPFQCFTYVGEYAVCTRRATPDEVTDGKGADLMAKHAPLVKEETDDIFNCVGESIKTKFANKVAERGYCCGHAIHGNDDNCIVPFRCELYRGEYAVCTRHATPDEVKDGKGADLMAERAPQVQNDIGNVFNCVGESIKTKFANKGSERAYCCREGIHGNDDNVCMQFQFTKVDRQLTTGFSIINFTSQPSHIKVFHLSTNTLKDAQCKNLY</sequence>
<reference evidence="1 2" key="3">
    <citation type="journal article" date="2022" name="Microbiol. Spectr.">
        <title>Folding features and dynamics of 3D genome architecture in plant fungal pathogens.</title>
        <authorList>
            <person name="Xia C."/>
        </authorList>
    </citation>
    <scope>NUCLEOTIDE SEQUENCE [LARGE SCALE GENOMIC DNA]</scope>
    <source>
        <strain evidence="1 2">93-210</strain>
    </source>
</reference>
<accession>A0ACC0EK39</accession>
<organism evidence="1 2">
    <name type="scientific">Puccinia striiformis f. sp. tritici</name>
    <dbReference type="NCBI Taxonomy" id="168172"/>
    <lineage>
        <taxon>Eukaryota</taxon>
        <taxon>Fungi</taxon>
        <taxon>Dikarya</taxon>
        <taxon>Basidiomycota</taxon>
        <taxon>Pucciniomycotina</taxon>
        <taxon>Pucciniomycetes</taxon>
        <taxon>Pucciniales</taxon>
        <taxon>Pucciniaceae</taxon>
        <taxon>Puccinia</taxon>
    </lineage>
</organism>
<protein>
    <submittedName>
        <fullName evidence="1">Uncharacterized protein</fullName>
    </submittedName>
</protein>
<name>A0ACC0EK39_9BASI</name>
<dbReference type="Proteomes" id="UP001060170">
    <property type="component" value="Chromosome 6"/>
</dbReference>
<reference evidence="2" key="1">
    <citation type="journal article" date="2018" name="BMC Genomics">
        <title>Genomic insights into host adaptation between the wheat stripe rust pathogen (Puccinia striiformis f. sp. tritici) and the barley stripe rust pathogen (Puccinia striiformis f. sp. hordei).</title>
        <authorList>
            <person name="Xia C."/>
            <person name="Wang M."/>
            <person name="Yin C."/>
            <person name="Cornejo O.E."/>
            <person name="Hulbert S.H."/>
            <person name="Chen X."/>
        </authorList>
    </citation>
    <scope>NUCLEOTIDE SEQUENCE [LARGE SCALE GENOMIC DNA]</scope>
    <source>
        <strain evidence="2">93-210</strain>
    </source>
</reference>
<proteinExistence type="predicted"/>